<dbReference type="RefSeq" id="WP_189608058.1">
    <property type="nucleotide sequence ID" value="NZ_BMXR01000003.1"/>
</dbReference>
<dbReference type="EMBL" id="BMXR01000003">
    <property type="protein sequence ID" value="GGX49824.1"/>
    <property type="molecule type" value="Genomic_DNA"/>
</dbReference>
<evidence type="ECO:0000313" key="12">
    <source>
        <dbReference type="EMBL" id="GGX49824.1"/>
    </source>
</evidence>
<dbReference type="Gene3D" id="1.10.10.160">
    <property type="match status" value="1"/>
</dbReference>
<comment type="similarity">
    <text evidence="10">Belongs to the RecC family.</text>
</comment>
<dbReference type="GO" id="GO:0009338">
    <property type="term" value="C:exodeoxyribonuclease V complex"/>
    <property type="evidence" value="ECO:0007669"/>
    <property type="project" value="InterPro"/>
</dbReference>
<dbReference type="GO" id="GO:0003678">
    <property type="term" value="F:DNA helicase activity"/>
    <property type="evidence" value="ECO:0007669"/>
    <property type="project" value="UniProtKB-UniRule"/>
</dbReference>
<evidence type="ECO:0000256" key="5">
    <source>
        <dbReference type="ARBA" id="ARBA00022806"/>
    </source>
</evidence>
<dbReference type="GO" id="GO:0003677">
    <property type="term" value="F:DNA binding"/>
    <property type="evidence" value="ECO:0007669"/>
    <property type="project" value="UniProtKB-UniRule"/>
</dbReference>
<dbReference type="NCBIfam" id="TIGR01450">
    <property type="entry name" value="recC"/>
    <property type="match status" value="1"/>
</dbReference>
<dbReference type="InterPro" id="IPR041500">
    <property type="entry name" value="RecC_C"/>
</dbReference>
<proteinExistence type="inferred from homology"/>
<evidence type="ECO:0000256" key="1">
    <source>
        <dbReference type="ARBA" id="ARBA00022722"/>
    </source>
</evidence>
<dbReference type="PANTHER" id="PTHR30591">
    <property type="entry name" value="RECBCD ENZYME SUBUNIT RECC"/>
    <property type="match status" value="1"/>
</dbReference>
<dbReference type="Gene3D" id="3.40.50.10930">
    <property type="match status" value="1"/>
</dbReference>
<gene>
    <name evidence="10 12" type="primary">recC</name>
    <name evidence="12" type="ORF">GCM10007392_16510</name>
</gene>
<sequence>MLHTLPGNQLEVLVEPLATLLAVPVDNPLQPDIVMVQHQGMQHWLSMKLAEHPDRRISMNLRFPLPVTQFWTLVRQILGKDDVPEASPYRREVLIWRLNDLLASEAVRQDPAFAEPTHYWQRQSRGQQAVRRFQLAGQLADLYEQYLLYRPDWILDWDAGRGDHWQAHLWRRLIAQPGGAGHPVRKARQAIDRIATPSEPLPERLFLFGINALAPFWLDFLKALSDEGGLDIHVLYLNPSDDYWGDVVSEKQAARQRAAWVETGETQDTLPEVGNPLIANLGQQGQAFVKLLTERADLESPVFRENEAPTLLGQLQRDLLRLHDGRRTPTDVSDHSVCVTRAHSALREVQGLHDWLLHQFNERPDLTPKDVVVMCPNVEDYAPFVEAVFARRFDDLSERVPPLPCSIADRNLKDADPTVAAFLDLLTLPDARFQVNQVIGWLRVPAIQAQFGLTPDDIDQLAHWLQQANVHWGLDADHKQRWSGREVSDHYSWRQGLERLLVGFAWGDEETVVGERLLLPQVEGAEALQLGRLMAFIERLQALAADLNRPRTAKDWQAFLKERLQRALFASEDAFDPAHDDLRQAIGDLGEHCKEAGYDDEIPLAVVREVLQNGFAGSQSTGRQFLTGQITVCSMVPMRSIPFKVLAVLGLNDGEFPRQRPPLGFDLMADDKPRFGDRSRRGDDRYLFLEALLSAREALYLSYQGRDVNTNTERQPSLVLTELFDYLEASSGWRRDAIHTLPLQPFSIENYIRGDQQPTWPSFDGHWLRLHAPLAEPETRVRLPEPDWPESVSLDELIAFFDHPSRQFARQRLGLYLGFDDRPQLADSEPFTTDHLQRYKLQDSLVHSRLGLVDTTESQVMNRARLSGDLPDHPLVEPELATWLDQADHFADSLNALGSAELIHEPVEERIAGQTLTATLPRLPDGRLLFWRLADAKGKDFVRLWLHHLVANLSGDTTTLGLYRERKTDDVYERTFAPMDRTTAKETLGNWLAVWKQGLCEPLPYNADIGVEMARPRQRGGYQPSHFDRLWQGDMVKTGLSEDPYLSWFWPEPPPHDDLYDAMIALYEPLFTQVG</sequence>
<organism evidence="12 13">
    <name type="scientific">Saccharospirillum salsuginis</name>
    <dbReference type="NCBI Taxonomy" id="418750"/>
    <lineage>
        <taxon>Bacteria</taxon>
        <taxon>Pseudomonadati</taxon>
        <taxon>Pseudomonadota</taxon>
        <taxon>Gammaproteobacteria</taxon>
        <taxon>Oceanospirillales</taxon>
        <taxon>Saccharospirillaceae</taxon>
        <taxon>Saccharospirillum</taxon>
    </lineage>
</organism>
<dbReference type="SUPFAM" id="SSF52980">
    <property type="entry name" value="Restriction endonuclease-like"/>
    <property type="match status" value="1"/>
</dbReference>
<evidence type="ECO:0000256" key="3">
    <source>
        <dbReference type="ARBA" id="ARBA00022763"/>
    </source>
</evidence>
<name>A0A918K4N6_9GAMM</name>
<keyword evidence="4 10" id="KW-0378">Hydrolase</keyword>
<dbReference type="Gene3D" id="1.10.10.990">
    <property type="match status" value="1"/>
</dbReference>
<dbReference type="InterPro" id="IPR027417">
    <property type="entry name" value="P-loop_NTPase"/>
</dbReference>
<dbReference type="AlphaFoldDB" id="A0A918K4N6"/>
<dbReference type="Proteomes" id="UP000626148">
    <property type="component" value="Unassembled WGS sequence"/>
</dbReference>
<evidence type="ECO:0000313" key="13">
    <source>
        <dbReference type="Proteomes" id="UP000626148"/>
    </source>
</evidence>
<keyword evidence="6 10" id="KW-0269">Exonuclease</keyword>
<dbReference type="Gene3D" id="3.40.50.300">
    <property type="entry name" value="P-loop containing nucleotide triphosphate hydrolases"/>
    <property type="match status" value="2"/>
</dbReference>
<feature type="domain" description="RecC C-terminal" evidence="11">
    <location>
        <begin position="789"/>
        <end position="1015"/>
    </location>
</feature>
<comment type="miscellaneous">
    <text evidence="10">In the RecBCD complex, RecB has a slow 3'-5' helicase, an exonuclease activity and loads RecA onto ssDNA, RecD has a fast 5'-3' helicase activity, while RecC stimulates the ATPase and processivity of the RecB helicase and contributes to recognition of the Chi site.</text>
</comment>
<keyword evidence="8 10" id="KW-0238">DNA-binding</keyword>
<dbReference type="PIRSF" id="PIRSF000980">
    <property type="entry name" value="RecC"/>
    <property type="match status" value="1"/>
</dbReference>
<evidence type="ECO:0000256" key="8">
    <source>
        <dbReference type="ARBA" id="ARBA00023125"/>
    </source>
</evidence>
<keyword evidence="3 10" id="KW-0227">DNA damage</keyword>
<evidence type="ECO:0000256" key="10">
    <source>
        <dbReference type="HAMAP-Rule" id="MF_01486"/>
    </source>
</evidence>
<dbReference type="InterPro" id="IPR006697">
    <property type="entry name" value="RecC"/>
</dbReference>
<keyword evidence="9 10" id="KW-0234">DNA repair</keyword>
<comment type="function">
    <text evidence="10">A helicase/nuclease that prepares dsDNA breaks (DSB) for recombinational DNA repair. Binds to DSBs and unwinds DNA via a highly rapid and processive ATP-dependent bidirectional helicase activity. Unwinds dsDNA until it encounters a Chi (crossover hotspot instigator) sequence from the 3' direction. Cuts ssDNA a few nucleotides 3' to the Chi site. The properties and activities of the enzyme are changed at Chi. The Chi-altered holoenzyme produces a long 3'-ssDNA overhang and facilitates RecA-binding to the ssDNA for homologous DNA recombination and repair. Holoenzyme degrades any linearized DNA that is unable to undergo homologous recombination. In the holoenzyme this subunit recognizes the wild-type Chi sequence, and when added to isolated RecB increases its ATP-dependent helicase processivity.</text>
</comment>
<evidence type="ECO:0000259" key="11">
    <source>
        <dbReference type="Pfam" id="PF17946"/>
    </source>
</evidence>
<protein>
    <recommendedName>
        <fullName evidence="10">RecBCD enzyme subunit RecC</fullName>
    </recommendedName>
    <alternativeName>
        <fullName evidence="10">Exonuclease V subunit RecC</fullName>
        <shortName evidence="10">ExoV subunit RecC</shortName>
    </alternativeName>
    <alternativeName>
        <fullName evidence="10">Helicase/nuclease RecBCD subunit RecC</fullName>
    </alternativeName>
</protein>
<dbReference type="InterPro" id="IPR013986">
    <property type="entry name" value="DExx_box_DNA_helicase_dom_sf"/>
</dbReference>
<comment type="subunit">
    <text evidence="10">Heterotrimer of RecB, RecC and RecD. All subunits contribute to DNA-binding.</text>
</comment>
<evidence type="ECO:0000256" key="2">
    <source>
        <dbReference type="ARBA" id="ARBA00022741"/>
    </source>
</evidence>
<dbReference type="SUPFAM" id="SSF52540">
    <property type="entry name" value="P-loop containing nucleoside triphosphate hydrolases"/>
    <property type="match status" value="2"/>
</dbReference>
<dbReference type="PANTHER" id="PTHR30591:SF1">
    <property type="entry name" value="RECBCD ENZYME SUBUNIT RECC"/>
    <property type="match status" value="1"/>
</dbReference>
<evidence type="ECO:0000256" key="9">
    <source>
        <dbReference type="ARBA" id="ARBA00023204"/>
    </source>
</evidence>
<reference evidence="12" key="2">
    <citation type="submission" date="2020-09" db="EMBL/GenBank/DDBJ databases">
        <authorList>
            <person name="Sun Q."/>
            <person name="Kim S."/>
        </authorList>
    </citation>
    <scope>NUCLEOTIDE SEQUENCE</scope>
    <source>
        <strain evidence="12">KCTC 22169</strain>
    </source>
</reference>
<dbReference type="GO" id="GO:0005524">
    <property type="term" value="F:ATP binding"/>
    <property type="evidence" value="ECO:0007669"/>
    <property type="project" value="UniProtKB-UniRule"/>
</dbReference>
<dbReference type="GO" id="GO:0000724">
    <property type="term" value="P:double-strand break repair via homologous recombination"/>
    <property type="evidence" value="ECO:0007669"/>
    <property type="project" value="UniProtKB-UniRule"/>
</dbReference>
<dbReference type="HAMAP" id="MF_01486">
    <property type="entry name" value="RecC"/>
    <property type="match status" value="1"/>
</dbReference>
<keyword evidence="7 10" id="KW-0067">ATP-binding</keyword>
<keyword evidence="5 10" id="KW-0347">Helicase</keyword>
<reference evidence="12" key="1">
    <citation type="journal article" date="2014" name="Int. J. Syst. Evol. Microbiol.">
        <title>Complete genome sequence of Corynebacterium casei LMG S-19264T (=DSM 44701T), isolated from a smear-ripened cheese.</title>
        <authorList>
            <consortium name="US DOE Joint Genome Institute (JGI-PGF)"/>
            <person name="Walter F."/>
            <person name="Albersmeier A."/>
            <person name="Kalinowski J."/>
            <person name="Ruckert C."/>
        </authorList>
    </citation>
    <scope>NUCLEOTIDE SEQUENCE</scope>
    <source>
        <strain evidence="12">KCTC 22169</strain>
    </source>
</reference>
<keyword evidence="1 10" id="KW-0540">Nuclease</keyword>
<dbReference type="Pfam" id="PF17946">
    <property type="entry name" value="RecC_C"/>
    <property type="match status" value="1"/>
</dbReference>
<keyword evidence="13" id="KW-1185">Reference proteome</keyword>
<evidence type="ECO:0000256" key="6">
    <source>
        <dbReference type="ARBA" id="ARBA00022839"/>
    </source>
</evidence>
<dbReference type="Pfam" id="PF04257">
    <property type="entry name" value="Exonuc_V_gamma"/>
    <property type="match status" value="1"/>
</dbReference>
<accession>A0A918K4N6</accession>
<dbReference type="GO" id="GO:0008854">
    <property type="term" value="F:exodeoxyribonuclease V activity"/>
    <property type="evidence" value="ECO:0007669"/>
    <property type="project" value="InterPro"/>
</dbReference>
<dbReference type="InterPro" id="IPR011335">
    <property type="entry name" value="Restrct_endonuc-II-like"/>
</dbReference>
<keyword evidence="2 10" id="KW-0547">Nucleotide-binding</keyword>
<evidence type="ECO:0000256" key="7">
    <source>
        <dbReference type="ARBA" id="ARBA00022840"/>
    </source>
</evidence>
<evidence type="ECO:0000256" key="4">
    <source>
        <dbReference type="ARBA" id="ARBA00022801"/>
    </source>
</evidence>
<comment type="caution">
    <text evidence="12">The sequence shown here is derived from an EMBL/GenBank/DDBJ whole genome shotgun (WGS) entry which is preliminary data.</text>
</comment>